<protein>
    <recommendedName>
        <fullName evidence="2">EF-hand domain-containing protein</fullName>
    </recommendedName>
</protein>
<evidence type="ECO:0000313" key="3">
    <source>
        <dbReference type="EMBL" id="MPA66877.1"/>
    </source>
</evidence>
<dbReference type="SMART" id="SM00054">
    <property type="entry name" value="EFh"/>
    <property type="match status" value="3"/>
</dbReference>
<organism evidence="3">
    <name type="scientific">Davidia involucrata</name>
    <name type="common">Dove tree</name>
    <dbReference type="NCBI Taxonomy" id="16924"/>
    <lineage>
        <taxon>Eukaryota</taxon>
        <taxon>Viridiplantae</taxon>
        <taxon>Streptophyta</taxon>
        <taxon>Embryophyta</taxon>
        <taxon>Tracheophyta</taxon>
        <taxon>Spermatophyta</taxon>
        <taxon>Magnoliopsida</taxon>
        <taxon>eudicotyledons</taxon>
        <taxon>Gunneridae</taxon>
        <taxon>Pentapetalae</taxon>
        <taxon>asterids</taxon>
        <taxon>Cornales</taxon>
        <taxon>Nyssaceae</taxon>
        <taxon>Davidia</taxon>
    </lineage>
</organism>
<dbReference type="PROSITE" id="PS50222">
    <property type="entry name" value="EF_HAND_2"/>
    <property type="match status" value="2"/>
</dbReference>
<feature type="domain" description="EF-hand" evidence="2">
    <location>
        <begin position="295"/>
        <end position="330"/>
    </location>
</feature>
<name>A0A5B7BDD7_DAVIN</name>
<feature type="domain" description="EF-hand" evidence="2">
    <location>
        <begin position="28"/>
        <end position="63"/>
    </location>
</feature>
<accession>A0A5B7BDD7</accession>
<dbReference type="InterPro" id="IPR018247">
    <property type="entry name" value="EF_Hand_1_Ca_BS"/>
</dbReference>
<dbReference type="PANTHER" id="PTHR34574:SF2">
    <property type="entry name" value="CALCIUM-BINDING EF-HAND FAMILY PROTEIN"/>
    <property type="match status" value="1"/>
</dbReference>
<dbReference type="EMBL" id="GHES01036318">
    <property type="protein sequence ID" value="MPA66877.1"/>
    <property type="molecule type" value="Transcribed_RNA"/>
</dbReference>
<gene>
    <name evidence="3" type="ORF">Din_036318</name>
</gene>
<dbReference type="SUPFAM" id="SSF47473">
    <property type="entry name" value="EF-hand"/>
    <property type="match status" value="1"/>
</dbReference>
<sequence length="364" mass="39772">MEEGKKKSGGDQVMDGSDIMELVGNEEVFSNFVDHKFKELDRDRDGKLSVKELQPAVADIGVALGLPAQGTSSDTDHIYSEVLNEFTHGKQEKVSKTEFKEVLSDILLGMAAGLKRDPIVILRIDGEDLLEFIKIPSFEPEMISIFSEIDLPDGSLQDYIIKAFEKLTVDQGMPPASDSWVMSNIVEPALQSCGGVHEQPISQETFLVEFKKVAEGVAQHLKEQPVIVAHSENTFDGSGIKRLLSNKFELDKTLDVALKNVPKDQQGKISKEYLRVALDVVAPSAGLPPVGAVDQMDKVMTDVFNMLDADDGKTVKEDEFKKLLAEILGSIMLQLEGNSISVSANSVVHEPLASSSTLLQPFAS</sequence>
<dbReference type="Pfam" id="PF13499">
    <property type="entry name" value="EF-hand_7"/>
    <property type="match status" value="1"/>
</dbReference>
<evidence type="ECO:0000259" key="2">
    <source>
        <dbReference type="PROSITE" id="PS50222"/>
    </source>
</evidence>
<dbReference type="GO" id="GO:0005509">
    <property type="term" value="F:calcium ion binding"/>
    <property type="evidence" value="ECO:0007669"/>
    <property type="project" value="InterPro"/>
</dbReference>
<reference evidence="3" key="1">
    <citation type="submission" date="2019-08" db="EMBL/GenBank/DDBJ databases">
        <title>Reference gene set and small RNA set construction with multiple tissues from Davidia involucrata Baill.</title>
        <authorList>
            <person name="Yang H."/>
            <person name="Zhou C."/>
            <person name="Li G."/>
            <person name="Wang J."/>
            <person name="Gao P."/>
            <person name="Wang M."/>
            <person name="Wang R."/>
            <person name="Zhao Y."/>
        </authorList>
    </citation>
    <scope>NUCLEOTIDE SEQUENCE</scope>
    <source>
        <tissue evidence="3">Mixed with DoveR01_LX</tissue>
    </source>
</reference>
<dbReference type="Gene3D" id="1.10.238.10">
    <property type="entry name" value="EF-hand"/>
    <property type="match status" value="2"/>
</dbReference>
<dbReference type="PROSITE" id="PS00018">
    <property type="entry name" value="EF_HAND_1"/>
    <property type="match status" value="1"/>
</dbReference>
<evidence type="ECO:0000256" key="1">
    <source>
        <dbReference type="ARBA" id="ARBA00022837"/>
    </source>
</evidence>
<keyword evidence="1" id="KW-0106">Calcium</keyword>
<dbReference type="PANTHER" id="PTHR34574">
    <property type="entry name" value="CALCIUM-BINDING EF-HAND FAMILY PROTEIN-RELATED"/>
    <property type="match status" value="1"/>
</dbReference>
<proteinExistence type="predicted"/>
<dbReference type="AlphaFoldDB" id="A0A5B7BDD7"/>
<dbReference type="InterPro" id="IPR002048">
    <property type="entry name" value="EF_hand_dom"/>
</dbReference>
<dbReference type="InterPro" id="IPR011992">
    <property type="entry name" value="EF-hand-dom_pair"/>
</dbReference>